<evidence type="ECO:0008006" key="3">
    <source>
        <dbReference type="Google" id="ProtNLM"/>
    </source>
</evidence>
<dbReference type="EMBL" id="SWCO01000005">
    <property type="protein sequence ID" value="TKB03496.1"/>
    <property type="molecule type" value="Genomic_DNA"/>
</dbReference>
<dbReference type="SUPFAM" id="SSF52540">
    <property type="entry name" value="P-loop containing nucleoside triphosphate hydrolases"/>
    <property type="match status" value="1"/>
</dbReference>
<evidence type="ECO:0000313" key="1">
    <source>
        <dbReference type="EMBL" id="TKB03496.1"/>
    </source>
</evidence>
<sequence>MSYSQALRSIITTPSLLSSKKHLFLLSHMRANTSLMGHLLGSHKHINGYYEMHIGYYSVKSLMRQKILYSQEHSLKKNSVYMFDKVLHNEHHISERIQKHPKSHFLISIRAPEFTIPSIVSLYQKLNPGHELTNPEFAAAYYCERLDLLAEIASVKNFNYLYFDADAIKSKPTLTLQKISQFLELTPPLSTKYEKMHNTGREKAGDSSSSLLKGEIIQSGLIPIQVPYAESQYFKDCQSTYNKVRILLDSKAQQSVLL</sequence>
<dbReference type="OrthoDB" id="8557083at2"/>
<dbReference type="InterPro" id="IPR027417">
    <property type="entry name" value="P-loop_NTPase"/>
</dbReference>
<dbReference type="RefSeq" id="WP_136782187.1">
    <property type="nucleotide sequence ID" value="NZ_SWCO01000005.1"/>
</dbReference>
<gene>
    <name evidence="1" type="ORF">E5672_10690</name>
</gene>
<proteinExistence type="predicted"/>
<protein>
    <recommendedName>
        <fullName evidence="3">Sulfotransferase family protein</fullName>
    </recommendedName>
</protein>
<evidence type="ECO:0000313" key="2">
    <source>
        <dbReference type="Proteomes" id="UP000305471"/>
    </source>
</evidence>
<organism evidence="1 2">
    <name type="scientific">Alteromonas portus</name>
    <dbReference type="NCBI Taxonomy" id="2565549"/>
    <lineage>
        <taxon>Bacteria</taxon>
        <taxon>Pseudomonadati</taxon>
        <taxon>Pseudomonadota</taxon>
        <taxon>Gammaproteobacteria</taxon>
        <taxon>Alteromonadales</taxon>
        <taxon>Alteromonadaceae</taxon>
        <taxon>Alteromonas/Salinimonas group</taxon>
        <taxon>Alteromonas</taxon>
    </lineage>
</organism>
<name>A0A4V5NNG7_9ALTE</name>
<accession>A0A4V5NNG7</accession>
<keyword evidence="2" id="KW-1185">Reference proteome</keyword>
<dbReference type="Gene3D" id="3.40.50.300">
    <property type="entry name" value="P-loop containing nucleotide triphosphate hydrolases"/>
    <property type="match status" value="1"/>
</dbReference>
<comment type="caution">
    <text evidence="1">The sequence shown here is derived from an EMBL/GenBank/DDBJ whole genome shotgun (WGS) entry which is preliminary data.</text>
</comment>
<reference evidence="1 2" key="1">
    <citation type="submission" date="2019-04" db="EMBL/GenBank/DDBJ databases">
        <title>Alteromonas portus sp. nov., an alginate lyase-excreting marine bacterium.</title>
        <authorList>
            <person name="Huang H."/>
            <person name="Mo K."/>
            <person name="Bao S."/>
        </authorList>
    </citation>
    <scope>NUCLEOTIDE SEQUENCE [LARGE SCALE GENOMIC DNA]</scope>
    <source>
        <strain evidence="1 2">HB161718</strain>
    </source>
</reference>
<dbReference type="AlphaFoldDB" id="A0A4V5NNG7"/>
<dbReference type="Proteomes" id="UP000305471">
    <property type="component" value="Unassembled WGS sequence"/>
</dbReference>